<dbReference type="Gene3D" id="3.50.30.30">
    <property type="match status" value="1"/>
</dbReference>
<dbReference type="InterPro" id="IPR046450">
    <property type="entry name" value="PA_dom_sf"/>
</dbReference>
<name>A0A0L0F7H1_9EUKA</name>
<feature type="domain" description="PA" evidence="2">
    <location>
        <begin position="64"/>
        <end position="116"/>
    </location>
</feature>
<dbReference type="RefSeq" id="XP_014145975.1">
    <property type="nucleotide sequence ID" value="XM_014290500.1"/>
</dbReference>
<feature type="non-terminal residue" evidence="3">
    <location>
        <position position="120"/>
    </location>
</feature>
<dbReference type="Pfam" id="PF02225">
    <property type="entry name" value="PA"/>
    <property type="match status" value="1"/>
</dbReference>
<dbReference type="SUPFAM" id="SSF52025">
    <property type="entry name" value="PA domain"/>
    <property type="match status" value="1"/>
</dbReference>
<keyword evidence="4" id="KW-1185">Reference proteome</keyword>
<evidence type="ECO:0000313" key="3">
    <source>
        <dbReference type="EMBL" id="KNC72073.1"/>
    </source>
</evidence>
<sequence length="120" mass="13239">MLCQGNALKAVSLLVFLIATSVKAQQIAEIFVDAAPHTYHFRGIYGLFGPTDTLQRMNLYEAPMSEACEPFDFTPPESNVDEKFVFFVMRGGQCTYMEKVKNCEDAGASGVLVGNYALNQ</sequence>
<dbReference type="AlphaFoldDB" id="A0A0L0F7H1"/>
<accession>A0A0L0F7H1</accession>
<evidence type="ECO:0000313" key="4">
    <source>
        <dbReference type="Proteomes" id="UP000054560"/>
    </source>
</evidence>
<reference evidence="3 4" key="1">
    <citation type="submission" date="2011-02" db="EMBL/GenBank/DDBJ databases">
        <title>The Genome Sequence of Sphaeroforma arctica JP610.</title>
        <authorList>
            <consortium name="The Broad Institute Genome Sequencing Platform"/>
            <person name="Russ C."/>
            <person name="Cuomo C."/>
            <person name="Young S.K."/>
            <person name="Zeng Q."/>
            <person name="Gargeya S."/>
            <person name="Alvarado L."/>
            <person name="Berlin A."/>
            <person name="Chapman S.B."/>
            <person name="Chen Z."/>
            <person name="Freedman E."/>
            <person name="Gellesch M."/>
            <person name="Goldberg J."/>
            <person name="Griggs A."/>
            <person name="Gujja S."/>
            <person name="Heilman E."/>
            <person name="Heiman D."/>
            <person name="Howarth C."/>
            <person name="Mehta T."/>
            <person name="Neiman D."/>
            <person name="Pearson M."/>
            <person name="Roberts A."/>
            <person name="Saif S."/>
            <person name="Shea T."/>
            <person name="Shenoy N."/>
            <person name="Sisk P."/>
            <person name="Stolte C."/>
            <person name="Sykes S."/>
            <person name="White J."/>
            <person name="Yandava C."/>
            <person name="Burger G."/>
            <person name="Gray M.W."/>
            <person name="Holland P.W.H."/>
            <person name="King N."/>
            <person name="Lang F.B.F."/>
            <person name="Roger A.J."/>
            <person name="Ruiz-Trillo I."/>
            <person name="Haas B."/>
            <person name="Nusbaum C."/>
            <person name="Birren B."/>
        </authorList>
    </citation>
    <scope>NUCLEOTIDE SEQUENCE [LARGE SCALE GENOMIC DNA]</scope>
    <source>
        <strain evidence="3 4">JP610</strain>
    </source>
</reference>
<proteinExistence type="predicted"/>
<dbReference type="Proteomes" id="UP000054560">
    <property type="component" value="Unassembled WGS sequence"/>
</dbReference>
<protein>
    <recommendedName>
        <fullName evidence="2">PA domain-containing protein</fullName>
    </recommendedName>
</protein>
<feature type="signal peptide" evidence="1">
    <location>
        <begin position="1"/>
        <end position="24"/>
    </location>
</feature>
<dbReference type="GeneID" id="25915884"/>
<gene>
    <name evidence="3" type="ORF">SARC_15380</name>
</gene>
<dbReference type="OrthoDB" id="8062037at2759"/>
<evidence type="ECO:0000256" key="1">
    <source>
        <dbReference type="SAM" id="SignalP"/>
    </source>
</evidence>
<organism evidence="3 4">
    <name type="scientific">Sphaeroforma arctica JP610</name>
    <dbReference type="NCBI Taxonomy" id="667725"/>
    <lineage>
        <taxon>Eukaryota</taxon>
        <taxon>Ichthyosporea</taxon>
        <taxon>Ichthyophonida</taxon>
        <taxon>Sphaeroforma</taxon>
    </lineage>
</organism>
<evidence type="ECO:0000259" key="2">
    <source>
        <dbReference type="Pfam" id="PF02225"/>
    </source>
</evidence>
<dbReference type="InterPro" id="IPR003137">
    <property type="entry name" value="PA_domain"/>
</dbReference>
<dbReference type="EMBL" id="KQ247626">
    <property type="protein sequence ID" value="KNC72073.1"/>
    <property type="molecule type" value="Genomic_DNA"/>
</dbReference>
<feature type="chain" id="PRO_5005538568" description="PA domain-containing protein" evidence="1">
    <location>
        <begin position="25"/>
        <end position="120"/>
    </location>
</feature>
<keyword evidence="1" id="KW-0732">Signal</keyword>